<dbReference type="InterPro" id="IPR027417">
    <property type="entry name" value="P-loop_NTPase"/>
</dbReference>
<dbReference type="Gene3D" id="3.40.50.300">
    <property type="entry name" value="P-loop containing nucleotide triphosphate hydrolases"/>
    <property type="match status" value="2"/>
</dbReference>
<dbReference type="EMBL" id="BRVS01000001">
    <property type="protein sequence ID" value="GLB65926.1"/>
    <property type="molecule type" value="Genomic_DNA"/>
</dbReference>
<name>A0ABQ5MPR0_9MICC</name>
<proteinExistence type="predicted"/>
<accession>A0ABQ5MPR0</accession>
<organism evidence="7 8">
    <name type="scientific">Arthrobacter mangrovi</name>
    <dbReference type="NCBI Taxonomy" id="2966350"/>
    <lineage>
        <taxon>Bacteria</taxon>
        <taxon>Bacillati</taxon>
        <taxon>Actinomycetota</taxon>
        <taxon>Actinomycetes</taxon>
        <taxon>Micrococcales</taxon>
        <taxon>Micrococcaceae</taxon>
        <taxon>Arthrobacter</taxon>
    </lineage>
</organism>
<dbReference type="PROSITE" id="PS51198">
    <property type="entry name" value="UVRD_HELICASE_ATP_BIND"/>
    <property type="match status" value="1"/>
</dbReference>
<keyword evidence="3 5" id="KW-0347">Helicase</keyword>
<evidence type="ECO:0000256" key="4">
    <source>
        <dbReference type="ARBA" id="ARBA00022840"/>
    </source>
</evidence>
<dbReference type="Pfam" id="PF13538">
    <property type="entry name" value="UvrD_C_2"/>
    <property type="match status" value="1"/>
</dbReference>
<dbReference type="CDD" id="cd18809">
    <property type="entry name" value="SF1_C_RecD"/>
    <property type="match status" value="1"/>
</dbReference>
<keyword evidence="2 5" id="KW-0378">Hydrolase</keyword>
<evidence type="ECO:0000313" key="7">
    <source>
        <dbReference type="EMBL" id="GLB65926.1"/>
    </source>
</evidence>
<reference evidence="7 8" key="1">
    <citation type="journal article" date="2023" name="Int. J. Syst. Evol. Microbiol.">
        <title>Arthrobacter mangrovi sp. nov., an actinobacterium isolated from the rhizosphere of a mangrove.</title>
        <authorList>
            <person name="Hamada M."/>
            <person name="Saitou S."/>
            <person name="Enomoto N."/>
            <person name="Nanri K."/>
            <person name="Hidaka K."/>
            <person name="Miura T."/>
            <person name="Tamura T."/>
        </authorList>
    </citation>
    <scope>NUCLEOTIDE SEQUENCE [LARGE SCALE GENOMIC DNA]</scope>
    <source>
        <strain evidence="7 8">NBRC 112813</strain>
    </source>
</reference>
<dbReference type="RefSeq" id="WP_264794086.1">
    <property type="nucleotide sequence ID" value="NZ_BRVS01000001.1"/>
</dbReference>
<dbReference type="PANTHER" id="PTHR11070">
    <property type="entry name" value="UVRD / RECB / PCRA DNA HELICASE FAMILY MEMBER"/>
    <property type="match status" value="1"/>
</dbReference>
<dbReference type="InterPro" id="IPR027785">
    <property type="entry name" value="UvrD-like_helicase_C"/>
</dbReference>
<keyword evidence="4 5" id="KW-0067">ATP-binding</keyword>
<feature type="domain" description="UvrD-like helicase ATP-binding" evidence="6">
    <location>
        <begin position="6"/>
        <end position="392"/>
    </location>
</feature>
<dbReference type="InterPro" id="IPR000212">
    <property type="entry name" value="DNA_helicase_UvrD/REP"/>
</dbReference>
<evidence type="ECO:0000256" key="2">
    <source>
        <dbReference type="ARBA" id="ARBA00022801"/>
    </source>
</evidence>
<evidence type="ECO:0000256" key="1">
    <source>
        <dbReference type="ARBA" id="ARBA00022741"/>
    </source>
</evidence>
<keyword evidence="8" id="KW-1185">Reference proteome</keyword>
<evidence type="ECO:0000259" key="6">
    <source>
        <dbReference type="PROSITE" id="PS51198"/>
    </source>
</evidence>
<dbReference type="InterPro" id="IPR014016">
    <property type="entry name" value="UvrD-like_ATP-bd"/>
</dbReference>
<comment type="caution">
    <text evidence="7">The sequence shown here is derived from an EMBL/GenBank/DDBJ whole genome shotgun (WGS) entry which is preliminary data.</text>
</comment>
<keyword evidence="1 5" id="KW-0547">Nucleotide-binding</keyword>
<evidence type="ECO:0000256" key="3">
    <source>
        <dbReference type="ARBA" id="ARBA00022806"/>
    </source>
</evidence>
<dbReference type="Proteomes" id="UP001209654">
    <property type="component" value="Unassembled WGS sequence"/>
</dbReference>
<sequence>MQSEIELDPSQQDVAHAAPEERRFVVAAAGQGKTEVLLERIRSLRADGLNPADEVLVLSFSRAAVETARRRSLQQGLDGVLILTFDALAARLLLDGATDANPLAGSFEQRIRRATELVRDGDLPPLLEPVRHILIDEAQDVVGDRAELVLAIFDALGDDLGFTVLGDPLQGIYDFQLDESVSQMTSSEFRRRLFDDYAPELVQLEGHYRATSSQMRSLIDIAGRIRPSDGDVEVVESAHEVLDRFRRSITSSNFLDEAGVLEPDDGDTTAVLTSTNYEVLIASELLWNEGISHVVRRRSQDMRVAPWVHTVLHNLEARSYPEKVILDKLSALGDESVEDRWRDLKTAEGDFRSHSSLNVALLGQRLRHLSVPVSLTVSDHHALTVSTVHRSKGLEFTNVIYLPPGPKAPAGQRTWPTLRQKYVALSRAREQLISSGFPKGATKACKTLGTSNRWSELRFYGGRSNTARMEFLNADIDDQLPFGRSVQEALEVQLRLSEQDVIGTPIHGVLDESSVQDGSAARYFLFDEAGNAVGRTAEGFGWDLRRAFRLGRKWNWPESFLGARITSVECATGNPQETMDASIGASGMWLVPRLTGLIRPIWKKEQ</sequence>
<gene>
    <name evidence="7" type="ORF">AHIS1636_03650</name>
</gene>
<evidence type="ECO:0000256" key="5">
    <source>
        <dbReference type="PROSITE-ProRule" id="PRU00560"/>
    </source>
</evidence>
<dbReference type="SUPFAM" id="SSF52540">
    <property type="entry name" value="P-loop containing nucleoside triphosphate hydrolases"/>
    <property type="match status" value="1"/>
</dbReference>
<protein>
    <recommendedName>
        <fullName evidence="6">UvrD-like helicase ATP-binding domain-containing protein</fullName>
    </recommendedName>
</protein>
<evidence type="ECO:0000313" key="8">
    <source>
        <dbReference type="Proteomes" id="UP001209654"/>
    </source>
</evidence>
<feature type="binding site" evidence="5">
    <location>
        <begin position="27"/>
        <end position="34"/>
    </location>
    <ligand>
        <name>ATP</name>
        <dbReference type="ChEBI" id="CHEBI:30616"/>
    </ligand>
</feature>
<dbReference type="Pfam" id="PF00580">
    <property type="entry name" value="UvrD-helicase"/>
    <property type="match status" value="1"/>
</dbReference>